<dbReference type="Proteomes" id="UP001183246">
    <property type="component" value="Unassembled WGS sequence"/>
</dbReference>
<reference evidence="3" key="1">
    <citation type="submission" date="2023-07" db="EMBL/GenBank/DDBJ databases">
        <title>30 novel species of actinomycetes from the DSMZ collection.</title>
        <authorList>
            <person name="Nouioui I."/>
        </authorList>
    </citation>
    <scope>NUCLEOTIDE SEQUENCE [LARGE SCALE GENOMIC DNA]</scope>
    <source>
        <strain evidence="3">DSM 44938</strain>
    </source>
</reference>
<dbReference type="InterPro" id="IPR050282">
    <property type="entry name" value="Cycloisomerase_2"/>
</dbReference>
<accession>A0ABU2MPR4</accession>
<dbReference type="PROSITE" id="PS51318">
    <property type="entry name" value="TAT"/>
    <property type="match status" value="1"/>
</dbReference>
<sequence>MTPQPTRRTVLTLLGTTAGGLPLAEGAARGAGGTAGAASGRVFLGGYSGGDPAAGIGVAGVDEGTGELRLETVVPGENPSFLALSASGRVLYAVNETRDGTVSAFALDEDGAVLGSLGTASSGGASPCHLSVHPLGGHLFTANYESGTIAVVALREDGGPGEVTQVVQHTGSGPDPERQTGPHAHMVLPDPGGERLFAVDLGTDSVHVYAFDPGPGTLTRESELKMTPGSGPRHLAPHPGGRAVYVVGELDCTLTTCAYDPGTGALTPLATVSALPPGTPSDGAIAAGVRVSADGRFVYASVRGQDSVAVFAVEEEDGTALRLLSHHPAGGRTPRDLYLDEARSRVYVANQDSGLVAVLDRDPADGGLAPAREALAFPRVTCVLPL</sequence>
<name>A0ABU2MPR4_9ACTN</name>
<dbReference type="InterPro" id="IPR006311">
    <property type="entry name" value="TAT_signal"/>
</dbReference>
<dbReference type="RefSeq" id="WP_311704677.1">
    <property type="nucleotide sequence ID" value="NZ_JAVREL010000006.1"/>
</dbReference>
<keyword evidence="2" id="KW-0378">Hydrolase</keyword>
<gene>
    <name evidence="2" type="ORF">RM590_13085</name>
</gene>
<dbReference type="PANTHER" id="PTHR30344:SF1">
    <property type="entry name" value="6-PHOSPHOGLUCONOLACTONASE"/>
    <property type="match status" value="1"/>
</dbReference>
<dbReference type="SUPFAM" id="SSF51004">
    <property type="entry name" value="C-terminal (heme d1) domain of cytochrome cd1-nitrite reductase"/>
    <property type="match status" value="1"/>
</dbReference>
<evidence type="ECO:0000313" key="2">
    <source>
        <dbReference type="EMBL" id="MDT0343540.1"/>
    </source>
</evidence>
<dbReference type="InterPro" id="IPR019405">
    <property type="entry name" value="Lactonase_7-beta_prop"/>
</dbReference>
<dbReference type="Pfam" id="PF10282">
    <property type="entry name" value="Lactonase"/>
    <property type="match status" value="1"/>
</dbReference>
<comment type="similarity">
    <text evidence="1">Belongs to the cycloisomerase 2 family.</text>
</comment>
<protein>
    <submittedName>
        <fullName evidence="2">Lactonase family protein</fullName>
        <ecNumber evidence="2">3.1.1.-</ecNumber>
    </submittedName>
</protein>
<dbReference type="Gene3D" id="2.130.10.10">
    <property type="entry name" value="YVTN repeat-like/Quinoprotein amine dehydrogenase"/>
    <property type="match status" value="1"/>
</dbReference>
<proteinExistence type="inferred from homology"/>
<dbReference type="GO" id="GO:0016787">
    <property type="term" value="F:hydrolase activity"/>
    <property type="evidence" value="ECO:0007669"/>
    <property type="project" value="UniProtKB-KW"/>
</dbReference>
<dbReference type="EMBL" id="JAVREL010000006">
    <property type="protein sequence ID" value="MDT0343540.1"/>
    <property type="molecule type" value="Genomic_DNA"/>
</dbReference>
<dbReference type="PANTHER" id="PTHR30344">
    <property type="entry name" value="6-PHOSPHOGLUCONOLACTONASE-RELATED"/>
    <property type="match status" value="1"/>
</dbReference>
<organism evidence="2 3">
    <name type="scientific">Streptomyces litchfieldiae</name>
    <dbReference type="NCBI Taxonomy" id="3075543"/>
    <lineage>
        <taxon>Bacteria</taxon>
        <taxon>Bacillati</taxon>
        <taxon>Actinomycetota</taxon>
        <taxon>Actinomycetes</taxon>
        <taxon>Kitasatosporales</taxon>
        <taxon>Streptomycetaceae</taxon>
        <taxon>Streptomyces</taxon>
    </lineage>
</organism>
<evidence type="ECO:0000256" key="1">
    <source>
        <dbReference type="ARBA" id="ARBA00005564"/>
    </source>
</evidence>
<keyword evidence="3" id="KW-1185">Reference proteome</keyword>
<evidence type="ECO:0000313" key="3">
    <source>
        <dbReference type="Proteomes" id="UP001183246"/>
    </source>
</evidence>
<dbReference type="InterPro" id="IPR011048">
    <property type="entry name" value="Haem_d1_sf"/>
</dbReference>
<dbReference type="EC" id="3.1.1.-" evidence="2"/>
<comment type="caution">
    <text evidence="2">The sequence shown here is derived from an EMBL/GenBank/DDBJ whole genome shotgun (WGS) entry which is preliminary data.</text>
</comment>
<dbReference type="InterPro" id="IPR015943">
    <property type="entry name" value="WD40/YVTN_repeat-like_dom_sf"/>
</dbReference>